<dbReference type="PANTHER" id="PTHR27002">
    <property type="entry name" value="RECEPTOR-LIKE SERINE/THREONINE-PROTEIN KINASE SD1-8"/>
    <property type="match status" value="1"/>
</dbReference>
<dbReference type="InterPro" id="IPR003609">
    <property type="entry name" value="Pan_app"/>
</dbReference>
<dbReference type="SMART" id="SM00220">
    <property type="entry name" value="S_TKc"/>
    <property type="match status" value="1"/>
</dbReference>
<dbReference type="EnsemblPlants" id="OBART09G18830.1">
    <property type="protein sequence ID" value="OBART09G18830.1"/>
    <property type="gene ID" value="OBART09G18830"/>
</dbReference>
<dbReference type="Gramene" id="OBART09G18830.1">
    <property type="protein sequence ID" value="OBART09G18830.1"/>
    <property type="gene ID" value="OBART09G18830"/>
</dbReference>
<keyword evidence="8 15" id="KW-0418">Kinase</keyword>
<keyword evidence="2" id="KW-0472">Membrane</keyword>
<comment type="catalytic activity">
    <reaction evidence="13 15">
        <text>L-threonyl-[protein] + ATP = O-phospho-L-threonyl-[protein] + ADP + H(+)</text>
        <dbReference type="Rhea" id="RHEA:46608"/>
        <dbReference type="Rhea" id="RHEA-COMP:11060"/>
        <dbReference type="Rhea" id="RHEA-COMP:11605"/>
        <dbReference type="ChEBI" id="CHEBI:15378"/>
        <dbReference type="ChEBI" id="CHEBI:30013"/>
        <dbReference type="ChEBI" id="CHEBI:30616"/>
        <dbReference type="ChEBI" id="CHEBI:61977"/>
        <dbReference type="ChEBI" id="CHEBI:456216"/>
        <dbReference type="EC" id="2.7.11.1"/>
    </reaction>
</comment>
<sequence length="859" mass="94584">MSCISVATIFLLLPALCACDDRLVPGKSLSPAGATLVSDGGAFAMGFFSPSNSTTDKLYLGIWYNDIPVRTVVWVANRAAPATHSSSPSLAVANDSNLILSHADGRVVWTTGFVSTAAGSSSNSTAVLTNTGNLIVRSPNGTMLWQSFDNPTDTYLPGMKLRSNYKTNSGQSLVSWSSPEDPSPGSFYTAIDRDNFLQYFIWNGSRPEWRSTVWTGYSISSQYFHGEGNTSATVYVAYLDTDDEISIVFTVADGVGAGPTRKVLSHSGRLELLTWNTGSSEWVLLGASPACECSRYGYCGPSGYCDYTEDSPACKCLDGFEPASAEEWSGGRRREAPRCGADGFVALPDMQAPDKFVRARNKSLEQCAAACRGDCSCSAYAYATLNSSMSTGDTTRCLLWFGDQLIDARKIGPSLDTAGASSRETLPVISYHFDILVFTKQRCMSMTEWMFRDSRGLPLHDQNFALCQRAKANPVKTVVPIVASSMILACILLVWVCKFKGKNRDEKRQRKRAFDGLNTINGLGENTTHDLVFPFVKFEDIVAATNNFAKTSMIGQGGFGKVYKAVLQVQGSHEVAIKRLSSDSQQGIDQFRNEVVLIAKLQHRNLVRLLGCCVEGDEKLLIYEYLPNKSLDVVMYKSARNATLHWPERFNIIKGVARGLRYLHHDSRLTIIHRDLKASNVLLDAEMRPKISDFGMARIFDDKQKNANTRRVVGTYGYMVPEYAMEGIFSVKSDVYSFGVLLLEVVSGAKMRSVDRIVDCPNLIVYAWNLWKEGKAEDLVDSSIVESCLLDEALLCIQMGLLCVQENPDDRPSMSSVVFNLENGCTALPTPNHPAYFAEKRDELMNSTNTMTLTIIEGR</sequence>
<evidence type="ECO:0000259" key="19">
    <source>
        <dbReference type="PROSITE" id="PS50927"/>
    </source>
</evidence>
<dbReference type="GO" id="GO:0005886">
    <property type="term" value="C:plasma membrane"/>
    <property type="evidence" value="ECO:0007669"/>
    <property type="project" value="UniProtKB-SubCell"/>
</dbReference>
<dbReference type="InterPro" id="IPR001480">
    <property type="entry name" value="Bulb-type_lectin_dom"/>
</dbReference>
<evidence type="ECO:0000259" key="20">
    <source>
        <dbReference type="PROSITE" id="PS50948"/>
    </source>
</evidence>
<dbReference type="Gene3D" id="2.90.10.10">
    <property type="entry name" value="Bulb-type lectin domain"/>
    <property type="match status" value="1"/>
</dbReference>
<dbReference type="PROSITE" id="PS50927">
    <property type="entry name" value="BULB_LECTIN"/>
    <property type="match status" value="1"/>
</dbReference>
<dbReference type="eggNOG" id="ENOG502SGW3">
    <property type="taxonomic scope" value="Eukaryota"/>
</dbReference>
<evidence type="ECO:0000256" key="14">
    <source>
        <dbReference type="ARBA" id="ARBA00048679"/>
    </source>
</evidence>
<dbReference type="CDD" id="cd14066">
    <property type="entry name" value="STKc_IRAK"/>
    <property type="match status" value="1"/>
</dbReference>
<dbReference type="FunFam" id="1.10.510.10:FF:000060">
    <property type="entry name" value="G-type lectin S-receptor-like serine/threonine-protein kinase"/>
    <property type="match status" value="1"/>
</dbReference>
<dbReference type="GO" id="GO:0106310">
    <property type="term" value="F:protein serine kinase activity"/>
    <property type="evidence" value="ECO:0007669"/>
    <property type="project" value="RHEA"/>
</dbReference>
<dbReference type="STRING" id="65489.A0A0D3H9S1"/>
<dbReference type="InterPro" id="IPR000858">
    <property type="entry name" value="S_locus_glycoprot_dom"/>
</dbReference>
<evidence type="ECO:0000256" key="5">
    <source>
        <dbReference type="ARBA" id="ARBA00022679"/>
    </source>
</evidence>
<organism evidence="21">
    <name type="scientific">Oryza barthii</name>
    <dbReference type="NCBI Taxonomy" id="65489"/>
    <lineage>
        <taxon>Eukaryota</taxon>
        <taxon>Viridiplantae</taxon>
        <taxon>Streptophyta</taxon>
        <taxon>Embryophyta</taxon>
        <taxon>Tracheophyta</taxon>
        <taxon>Spermatophyta</taxon>
        <taxon>Magnoliopsida</taxon>
        <taxon>Liliopsida</taxon>
        <taxon>Poales</taxon>
        <taxon>Poaceae</taxon>
        <taxon>BOP clade</taxon>
        <taxon>Oryzoideae</taxon>
        <taxon>Oryzeae</taxon>
        <taxon>Oryzinae</taxon>
        <taxon>Oryza</taxon>
    </lineage>
</organism>
<evidence type="ECO:0000259" key="18">
    <source>
        <dbReference type="PROSITE" id="PS50011"/>
    </source>
</evidence>
<keyword evidence="6 17" id="KW-0732">Signal</keyword>
<dbReference type="Pfam" id="PF01453">
    <property type="entry name" value="B_lectin"/>
    <property type="match status" value="1"/>
</dbReference>
<evidence type="ECO:0000256" key="8">
    <source>
        <dbReference type="ARBA" id="ARBA00022777"/>
    </source>
</evidence>
<keyword evidence="3 15" id="KW-0723">Serine/threonine-protein kinase</keyword>
<dbReference type="SUPFAM" id="SSF56112">
    <property type="entry name" value="Protein kinase-like (PK-like)"/>
    <property type="match status" value="1"/>
</dbReference>
<evidence type="ECO:0000256" key="3">
    <source>
        <dbReference type="ARBA" id="ARBA00022527"/>
    </source>
</evidence>
<dbReference type="GO" id="GO:0051707">
    <property type="term" value="P:response to other organism"/>
    <property type="evidence" value="ECO:0007669"/>
    <property type="project" value="UniProtKB-ARBA"/>
</dbReference>
<reference evidence="21" key="2">
    <citation type="submission" date="2015-03" db="UniProtKB">
        <authorList>
            <consortium name="EnsemblPlants"/>
        </authorList>
    </citation>
    <scope>IDENTIFICATION</scope>
</reference>
<keyword evidence="22" id="KW-1185">Reference proteome</keyword>
<evidence type="ECO:0000256" key="11">
    <source>
        <dbReference type="ARBA" id="ARBA00023170"/>
    </source>
</evidence>
<comment type="similarity">
    <text evidence="15">Belongs to the protein kinase superfamily. Ser/Thr protein kinase family.</text>
</comment>
<evidence type="ECO:0000256" key="6">
    <source>
        <dbReference type="ARBA" id="ARBA00022729"/>
    </source>
</evidence>
<dbReference type="InterPro" id="IPR000719">
    <property type="entry name" value="Prot_kinase_dom"/>
</dbReference>
<evidence type="ECO:0000256" key="1">
    <source>
        <dbReference type="ARBA" id="ARBA00004251"/>
    </source>
</evidence>
<feature type="domain" description="Apple" evidence="20">
    <location>
        <begin position="339"/>
        <end position="424"/>
    </location>
</feature>
<feature type="binding site" evidence="16">
    <location>
        <position position="578"/>
    </location>
    <ligand>
        <name>ATP</name>
        <dbReference type="ChEBI" id="CHEBI:30616"/>
    </ligand>
</feature>
<dbReference type="InterPro" id="IPR008271">
    <property type="entry name" value="Ser/Thr_kinase_AS"/>
</dbReference>
<dbReference type="Pfam" id="PF08276">
    <property type="entry name" value="PAN_2"/>
    <property type="match status" value="1"/>
</dbReference>
<dbReference type="PIRSF" id="PIRSF000641">
    <property type="entry name" value="SRK"/>
    <property type="match status" value="1"/>
</dbReference>
<dbReference type="EC" id="2.7.11.1" evidence="15"/>
<evidence type="ECO:0000256" key="17">
    <source>
        <dbReference type="SAM" id="SignalP"/>
    </source>
</evidence>
<feature type="signal peptide" evidence="17">
    <location>
        <begin position="1"/>
        <end position="19"/>
    </location>
</feature>
<feature type="chain" id="PRO_5002263628" description="Receptor-like serine/threonine-protein kinase" evidence="17">
    <location>
        <begin position="20"/>
        <end position="859"/>
    </location>
</feature>
<dbReference type="SMART" id="SM00108">
    <property type="entry name" value="B_lectin"/>
    <property type="match status" value="1"/>
</dbReference>
<dbReference type="HOGENOM" id="CLU_000288_116_4_1"/>
<dbReference type="InterPro" id="IPR001245">
    <property type="entry name" value="Ser-Thr/Tyr_kinase_cat_dom"/>
</dbReference>
<dbReference type="InterPro" id="IPR011009">
    <property type="entry name" value="Kinase-like_dom_sf"/>
</dbReference>
<dbReference type="InterPro" id="IPR024171">
    <property type="entry name" value="SRK-like_kinase"/>
</dbReference>
<feature type="domain" description="Protein kinase" evidence="18">
    <location>
        <begin position="548"/>
        <end position="836"/>
    </location>
</feature>
<keyword evidence="7 15" id="KW-0547">Nucleotide-binding</keyword>
<keyword evidence="11" id="KW-0675">Receptor</keyword>
<dbReference type="Pfam" id="PF00954">
    <property type="entry name" value="S_locus_glycop"/>
    <property type="match status" value="1"/>
</dbReference>
<keyword evidence="10" id="KW-1015">Disulfide bond</keyword>
<dbReference type="CDD" id="cd00028">
    <property type="entry name" value="B_lectin"/>
    <property type="match status" value="1"/>
</dbReference>
<evidence type="ECO:0000256" key="2">
    <source>
        <dbReference type="ARBA" id="ARBA00022475"/>
    </source>
</evidence>
<evidence type="ECO:0000313" key="22">
    <source>
        <dbReference type="Proteomes" id="UP000026960"/>
    </source>
</evidence>
<evidence type="ECO:0000256" key="12">
    <source>
        <dbReference type="ARBA" id="ARBA00023180"/>
    </source>
</evidence>
<evidence type="ECO:0000256" key="13">
    <source>
        <dbReference type="ARBA" id="ARBA00047899"/>
    </source>
</evidence>
<evidence type="ECO:0000256" key="16">
    <source>
        <dbReference type="PROSITE-ProRule" id="PRU10141"/>
    </source>
</evidence>
<evidence type="ECO:0000313" key="21">
    <source>
        <dbReference type="EnsemblPlants" id="OBART09G18830.1"/>
    </source>
</evidence>
<dbReference type="SMART" id="SM00473">
    <property type="entry name" value="PAN_AP"/>
    <property type="match status" value="1"/>
</dbReference>
<dbReference type="PROSITE" id="PS50948">
    <property type="entry name" value="PAN"/>
    <property type="match status" value="1"/>
</dbReference>
<dbReference type="CDD" id="cd00054">
    <property type="entry name" value="EGF_CA"/>
    <property type="match status" value="1"/>
</dbReference>
<dbReference type="Gene3D" id="3.30.200.20">
    <property type="entry name" value="Phosphorylase Kinase, domain 1"/>
    <property type="match status" value="1"/>
</dbReference>
<keyword evidence="12" id="KW-0325">Glycoprotein</keyword>
<dbReference type="PROSITE" id="PS00108">
    <property type="entry name" value="PROTEIN_KINASE_ST"/>
    <property type="match status" value="1"/>
</dbReference>
<dbReference type="Gene3D" id="1.10.510.10">
    <property type="entry name" value="Transferase(Phosphotransferase) domain 1"/>
    <property type="match status" value="1"/>
</dbReference>
<comment type="catalytic activity">
    <reaction evidence="14 15">
        <text>L-seryl-[protein] + ATP = O-phospho-L-seryl-[protein] + ADP + H(+)</text>
        <dbReference type="Rhea" id="RHEA:17989"/>
        <dbReference type="Rhea" id="RHEA-COMP:9863"/>
        <dbReference type="Rhea" id="RHEA-COMP:11604"/>
        <dbReference type="ChEBI" id="CHEBI:15378"/>
        <dbReference type="ChEBI" id="CHEBI:29999"/>
        <dbReference type="ChEBI" id="CHEBI:30616"/>
        <dbReference type="ChEBI" id="CHEBI:83421"/>
        <dbReference type="ChEBI" id="CHEBI:456216"/>
        <dbReference type="EC" id="2.7.11.1"/>
    </reaction>
</comment>
<dbReference type="CDD" id="cd01098">
    <property type="entry name" value="PAN_AP_plant"/>
    <property type="match status" value="1"/>
</dbReference>
<accession>A0A0D3H9S1</accession>
<keyword evidence="9 15" id="KW-0067">ATP-binding</keyword>
<reference evidence="21" key="1">
    <citation type="journal article" date="2009" name="Rice">
        <title>De Novo Next Generation Sequencing of Plant Genomes.</title>
        <authorList>
            <person name="Rounsley S."/>
            <person name="Marri P.R."/>
            <person name="Yu Y."/>
            <person name="He R."/>
            <person name="Sisneros N."/>
            <person name="Goicoechea J.L."/>
            <person name="Lee S.J."/>
            <person name="Angelova A."/>
            <person name="Kudrna D."/>
            <person name="Luo M."/>
            <person name="Affourtit J."/>
            <person name="Desany B."/>
            <person name="Knight J."/>
            <person name="Niazi F."/>
            <person name="Egholm M."/>
            <person name="Wing R.A."/>
        </authorList>
    </citation>
    <scope>NUCLEOTIDE SEQUENCE [LARGE SCALE GENOMIC DNA]</scope>
    <source>
        <strain evidence="21">cv. IRGC 105608</strain>
    </source>
</reference>
<feature type="domain" description="Bulb-type lectin" evidence="19">
    <location>
        <begin position="20"/>
        <end position="149"/>
    </location>
</feature>
<dbReference type="InterPro" id="IPR036426">
    <property type="entry name" value="Bulb-type_lectin_dom_sf"/>
</dbReference>
<evidence type="ECO:0000256" key="4">
    <source>
        <dbReference type="ARBA" id="ARBA00022536"/>
    </source>
</evidence>
<dbReference type="PROSITE" id="PS00107">
    <property type="entry name" value="PROTEIN_KINASE_ATP"/>
    <property type="match status" value="1"/>
</dbReference>
<evidence type="ECO:0000256" key="9">
    <source>
        <dbReference type="ARBA" id="ARBA00022840"/>
    </source>
</evidence>
<dbReference type="GO" id="GO:0048544">
    <property type="term" value="P:recognition of pollen"/>
    <property type="evidence" value="ECO:0007669"/>
    <property type="project" value="InterPro"/>
</dbReference>
<dbReference type="SUPFAM" id="SSF51110">
    <property type="entry name" value="alpha-D-mannose-specific plant lectins"/>
    <property type="match status" value="1"/>
</dbReference>
<keyword evidence="4" id="KW-0245">EGF-like domain</keyword>
<dbReference type="GO" id="GO:0004674">
    <property type="term" value="F:protein serine/threonine kinase activity"/>
    <property type="evidence" value="ECO:0007669"/>
    <property type="project" value="UniProtKB-KW"/>
</dbReference>
<evidence type="ECO:0000256" key="10">
    <source>
        <dbReference type="ARBA" id="ARBA00023157"/>
    </source>
</evidence>
<dbReference type="PROSITE" id="PS50011">
    <property type="entry name" value="PROTEIN_KINASE_DOM"/>
    <property type="match status" value="1"/>
</dbReference>
<dbReference type="PaxDb" id="65489-OBART09G18830.1"/>
<evidence type="ECO:0000256" key="7">
    <source>
        <dbReference type="ARBA" id="ARBA00022741"/>
    </source>
</evidence>
<comment type="subcellular location">
    <subcellularLocation>
        <location evidence="1">Cell membrane</location>
        <topology evidence="1">Single-pass type I membrane protein</topology>
    </subcellularLocation>
</comment>
<proteinExistence type="inferred from homology"/>
<dbReference type="PANTHER" id="PTHR27002:SF1095">
    <property type="entry name" value="G-TYPE LECTIN S-RECEPTOR-LIKE SERINE_THREONINE-PROTEIN KINASE RKS1"/>
    <property type="match status" value="1"/>
</dbReference>
<dbReference type="AlphaFoldDB" id="A0A0D3H9S1"/>
<dbReference type="Pfam" id="PF07714">
    <property type="entry name" value="PK_Tyr_Ser-Thr"/>
    <property type="match status" value="1"/>
</dbReference>
<protein>
    <recommendedName>
        <fullName evidence="15">Receptor-like serine/threonine-protein kinase</fullName>
        <ecNumber evidence="15">2.7.11.1</ecNumber>
    </recommendedName>
</protein>
<dbReference type="FunFam" id="2.90.10.10:FF:000019">
    <property type="entry name" value="Serine/threonine-protein kinase"/>
    <property type="match status" value="1"/>
</dbReference>
<name>A0A0D3H9S1_9ORYZ</name>
<dbReference type="Proteomes" id="UP000026960">
    <property type="component" value="Chromosome 9"/>
</dbReference>
<evidence type="ECO:0000256" key="15">
    <source>
        <dbReference type="PIRNR" id="PIRNR000641"/>
    </source>
</evidence>
<dbReference type="GO" id="GO:0005524">
    <property type="term" value="F:ATP binding"/>
    <property type="evidence" value="ECO:0007669"/>
    <property type="project" value="UniProtKB-UniRule"/>
</dbReference>
<dbReference type="InterPro" id="IPR017441">
    <property type="entry name" value="Protein_kinase_ATP_BS"/>
</dbReference>
<dbReference type="FunFam" id="3.30.200.20:FF:001238">
    <property type="entry name" value="Os08g0179000 protein"/>
    <property type="match status" value="1"/>
</dbReference>
<keyword evidence="5 15" id="KW-0808">Transferase</keyword>
<keyword evidence="2" id="KW-1003">Cell membrane</keyword>